<evidence type="ECO:0000313" key="4">
    <source>
        <dbReference type="Proteomes" id="UP001497512"/>
    </source>
</evidence>
<feature type="region of interest" description="Disordered" evidence="1">
    <location>
        <begin position="21"/>
        <end position="42"/>
    </location>
</feature>
<gene>
    <name evidence="3" type="ORF">CSSPTR1EN2_LOCUS23901</name>
</gene>
<keyword evidence="4" id="KW-1185">Reference proteome</keyword>
<organism evidence="3 4">
    <name type="scientific">Sphagnum troendelagicum</name>
    <dbReference type="NCBI Taxonomy" id="128251"/>
    <lineage>
        <taxon>Eukaryota</taxon>
        <taxon>Viridiplantae</taxon>
        <taxon>Streptophyta</taxon>
        <taxon>Embryophyta</taxon>
        <taxon>Bryophyta</taxon>
        <taxon>Sphagnophytina</taxon>
        <taxon>Sphagnopsida</taxon>
        <taxon>Sphagnales</taxon>
        <taxon>Sphagnaceae</taxon>
        <taxon>Sphagnum</taxon>
    </lineage>
</organism>
<evidence type="ECO:0000256" key="2">
    <source>
        <dbReference type="SAM" id="Phobius"/>
    </source>
</evidence>
<evidence type="ECO:0000313" key="3">
    <source>
        <dbReference type="EMBL" id="CAK9237834.1"/>
    </source>
</evidence>
<keyword evidence="2" id="KW-0812">Transmembrane</keyword>
<evidence type="ECO:0000256" key="1">
    <source>
        <dbReference type="SAM" id="MobiDB-lite"/>
    </source>
</evidence>
<dbReference type="PANTHER" id="PTHR46631">
    <property type="entry name" value="60S RIBOSOMAL PROTEIN L18A-LIKE"/>
    <property type="match status" value="1"/>
</dbReference>
<dbReference type="InterPro" id="IPR044804">
    <property type="entry name" value="Ribosomal_eL20z-like"/>
</dbReference>
<proteinExistence type="predicted"/>
<evidence type="ECO:0008006" key="5">
    <source>
        <dbReference type="Google" id="ProtNLM"/>
    </source>
</evidence>
<name>A0ABP0V4W6_9BRYO</name>
<dbReference type="Proteomes" id="UP001497512">
    <property type="component" value="Chromosome 9"/>
</dbReference>
<dbReference type="EMBL" id="OZ019901">
    <property type="protein sequence ID" value="CAK9237834.1"/>
    <property type="molecule type" value="Genomic_DNA"/>
</dbReference>
<reference evidence="3" key="1">
    <citation type="submission" date="2024-02" db="EMBL/GenBank/DDBJ databases">
        <authorList>
            <consortium name="ELIXIR-Norway"/>
            <consortium name="Elixir Norway"/>
        </authorList>
    </citation>
    <scope>NUCLEOTIDE SEQUENCE</scope>
</reference>
<feature type="transmembrane region" description="Helical" evidence="2">
    <location>
        <begin position="69"/>
        <end position="93"/>
    </location>
</feature>
<keyword evidence="2" id="KW-0472">Membrane</keyword>
<protein>
    <recommendedName>
        <fullName evidence="5">60S ribosomal protein L18a-like protein</fullName>
    </recommendedName>
</protein>
<accession>A0ABP0V4W6</accession>
<dbReference type="PANTHER" id="PTHR46631:SF4">
    <property type="entry name" value="OS06G0359400 PROTEIN"/>
    <property type="match status" value="1"/>
</dbReference>
<keyword evidence="2" id="KW-1133">Transmembrane helix</keyword>
<sequence>MADSLEEGDYRKEAYYGTFQSGLPQPVPPSSGPHYSGQYPSVTGYPVEGTPLRGEYHEMHRLPCCGLGFGWFLFILGFFIVSIPWYVGAFIFFCLSYDPRERSGFASCAIAALVFILLGGTQMAHRAIV</sequence>
<feature type="transmembrane region" description="Helical" evidence="2">
    <location>
        <begin position="105"/>
        <end position="124"/>
    </location>
</feature>